<dbReference type="InterPro" id="IPR004808">
    <property type="entry name" value="AP_endonuc_1"/>
</dbReference>
<organism evidence="9 10">
    <name type="scientific">Limihaloglobus sulfuriphilus</name>
    <dbReference type="NCBI Taxonomy" id="1851148"/>
    <lineage>
        <taxon>Bacteria</taxon>
        <taxon>Pseudomonadati</taxon>
        <taxon>Planctomycetota</taxon>
        <taxon>Phycisphaerae</taxon>
        <taxon>Sedimentisphaerales</taxon>
        <taxon>Sedimentisphaeraceae</taxon>
        <taxon>Limihaloglobus</taxon>
    </lineage>
</organism>
<dbReference type="InterPro" id="IPR020847">
    <property type="entry name" value="AP_endonuclease_F1_BS"/>
</dbReference>
<comment type="cofactor">
    <cofactor evidence="6">
        <name>Mg(2+)</name>
        <dbReference type="ChEBI" id="CHEBI:18420"/>
    </cofactor>
    <cofactor evidence="6">
        <name>Mn(2+)</name>
        <dbReference type="ChEBI" id="CHEBI:29035"/>
    </cofactor>
    <text evidence="6">Probably binds two magnesium or manganese ions per subunit.</text>
</comment>
<evidence type="ECO:0000256" key="6">
    <source>
        <dbReference type="PIRSR" id="PIRSR604808-2"/>
    </source>
</evidence>
<dbReference type="GO" id="GO:0003677">
    <property type="term" value="F:DNA binding"/>
    <property type="evidence" value="ECO:0007669"/>
    <property type="project" value="InterPro"/>
</dbReference>
<feature type="binding site" evidence="6">
    <location>
        <position position="34"/>
    </location>
    <ligand>
        <name>Mg(2+)</name>
        <dbReference type="ChEBI" id="CHEBI:18420"/>
        <label>1</label>
    </ligand>
</feature>
<feature type="active site" evidence="5">
    <location>
        <position position="104"/>
    </location>
</feature>
<name>A0A1Q2MDB3_9BACT</name>
<keyword evidence="10" id="KW-1185">Reference proteome</keyword>
<dbReference type="NCBIfam" id="TIGR00195">
    <property type="entry name" value="exoDNase_III"/>
    <property type="match status" value="1"/>
</dbReference>
<dbReference type="STRING" id="1851148.SMSP2_00651"/>
<reference evidence="10" key="1">
    <citation type="submission" date="2017-02" db="EMBL/GenBank/DDBJ databases">
        <title>Comparative genomics and description of representatives of a novel lineage of planctomycetes thriving in anoxic sediments.</title>
        <authorList>
            <person name="Spring S."/>
            <person name="Bunk B."/>
            <person name="Sproer C."/>
        </authorList>
    </citation>
    <scope>NUCLEOTIDE SEQUENCE [LARGE SCALE GENOMIC DNA]</scope>
    <source>
        <strain evidence="10">SM-Chi-D1</strain>
    </source>
</reference>
<proteinExistence type="inferred from homology"/>
<dbReference type="InterPro" id="IPR037493">
    <property type="entry name" value="ExoIII-like"/>
</dbReference>
<evidence type="ECO:0000256" key="1">
    <source>
        <dbReference type="ARBA" id="ARBA00007092"/>
    </source>
</evidence>
<dbReference type="NCBIfam" id="TIGR00633">
    <property type="entry name" value="xth"/>
    <property type="match status" value="1"/>
</dbReference>
<dbReference type="EC" id="3.1.11.2" evidence="9"/>
<feature type="binding site" evidence="6">
    <location>
        <position position="145"/>
    </location>
    <ligand>
        <name>Mg(2+)</name>
        <dbReference type="ChEBI" id="CHEBI:18420"/>
        <label>1</label>
    </ligand>
</feature>
<feature type="binding site" evidence="6">
    <location>
        <position position="147"/>
    </location>
    <ligand>
        <name>Mg(2+)</name>
        <dbReference type="ChEBI" id="CHEBI:18420"/>
        <label>1</label>
    </ligand>
</feature>
<sequence length="256" mass="29774">MKIATFNANSIRARADIVRGWLEANSPDVLCVQETKVQDSEFPVSAFEGSGYEIAYRGQKSYNGVAVFSRHGFENVSFGLDSEPADEPRLSDVKVKGVNVVNTYIPQGYMVESDKFEYKMQWFKRLRTYFDNKYKPADKLIWLGDLNVAPTDLDVHDPKRLLGHVCFCPEVWDAFEKVKSWGFVDLLRKHYPDERIYTFWDYRSKTAFTNDRGWRIDNILACEKLAKKCTDCYVDREPRAMQRPSDHTFLIAEFDL</sequence>
<dbReference type="Proteomes" id="UP000188181">
    <property type="component" value="Chromosome"/>
</dbReference>
<dbReference type="GO" id="GO:0006281">
    <property type="term" value="P:DNA repair"/>
    <property type="evidence" value="ECO:0007669"/>
    <property type="project" value="InterPro"/>
</dbReference>
<feature type="domain" description="Endonuclease/exonuclease/phosphatase" evidence="8">
    <location>
        <begin position="4"/>
        <end position="247"/>
    </location>
</feature>
<evidence type="ECO:0000256" key="4">
    <source>
        <dbReference type="ARBA" id="ARBA00022842"/>
    </source>
</evidence>
<dbReference type="KEGG" id="pbas:SMSP2_00651"/>
<evidence type="ECO:0000256" key="2">
    <source>
        <dbReference type="ARBA" id="ARBA00022723"/>
    </source>
</evidence>
<feature type="site" description="Important for catalytic activity" evidence="7">
    <location>
        <position position="217"/>
    </location>
</feature>
<feature type="site" description="Interaction with DNA substrate" evidence="7">
    <location>
        <position position="247"/>
    </location>
</feature>
<dbReference type="GO" id="GO:0008311">
    <property type="term" value="F:double-stranded DNA 3'-5' DNA exonuclease activity"/>
    <property type="evidence" value="ECO:0007669"/>
    <property type="project" value="UniProtKB-EC"/>
</dbReference>
<evidence type="ECO:0000256" key="5">
    <source>
        <dbReference type="PIRSR" id="PIRSR604808-1"/>
    </source>
</evidence>
<feature type="active site" description="Proton donor/acceptor" evidence="5">
    <location>
        <position position="145"/>
    </location>
</feature>
<comment type="similarity">
    <text evidence="1">Belongs to the DNA repair enzymes AP/ExoA family.</text>
</comment>
<dbReference type="InterPro" id="IPR005135">
    <property type="entry name" value="Endo/exonuclease/phosphatase"/>
</dbReference>
<feature type="binding site" evidence="6">
    <location>
        <position position="246"/>
    </location>
    <ligand>
        <name>Mg(2+)</name>
        <dbReference type="ChEBI" id="CHEBI:18420"/>
        <label>1</label>
    </ligand>
</feature>
<feature type="active site" description="Proton acceptor" evidence="5">
    <location>
        <position position="247"/>
    </location>
</feature>
<dbReference type="PROSITE" id="PS51435">
    <property type="entry name" value="AP_NUCLEASE_F1_4"/>
    <property type="match status" value="1"/>
</dbReference>
<evidence type="ECO:0000256" key="7">
    <source>
        <dbReference type="PIRSR" id="PIRSR604808-3"/>
    </source>
</evidence>
<feature type="binding site" evidence="6">
    <location>
        <position position="7"/>
    </location>
    <ligand>
        <name>Mg(2+)</name>
        <dbReference type="ChEBI" id="CHEBI:18420"/>
        <label>1</label>
    </ligand>
</feature>
<feature type="binding site" evidence="6">
    <location>
        <position position="247"/>
    </location>
    <ligand>
        <name>Mg(2+)</name>
        <dbReference type="ChEBI" id="CHEBI:18420"/>
        <label>1</label>
    </ligand>
</feature>
<evidence type="ECO:0000256" key="3">
    <source>
        <dbReference type="ARBA" id="ARBA00022801"/>
    </source>
</evidence>
<accession>A0A1Q2MDB3</accession>
<feature type="site" description="Transition state stabilizer" evidence="7">
    <location>
        <position position="147"/>
    </location>
</feature>
<dbReference type="CDD" id="cd09086">
    <property type="entry name" value="ExoIII-like_AP-endo"/>
    <property type="match status" value="1"/>
</dbReference>
<dbReference type="RefSeq" id="WP_146682582.1">
    <property type="nucleotide sequence ID" value="NZ_CP019646.1"/>
</dbReference>
<dbReference type="PROSITE" id="PS00726">
    <property type="entry name" value="AP_NUCLEASE_F1_1"/>
    <property type="match status" value="1"/>
</dbReference>
<dbReference type="PANTHER" id="PTHR43250">
    <property type="entry name" value="EXODEOXYRIBONUCLEASE III"/>
    <property type="match status" value="1"/>
</dbReference>
<dbReference type="Gene3D" id="3.60.10.10">
    <property type="entry name" value="Endonuclease/exonuclease/phosphatase"/>
    <property type="match status" value="1"/>
</dbReference>
<evidence type="ECO:0000313" key="10">
    <source>
        <dbReference type="Proteomes" id="UP000188181"/>
    </source>
</evidence>
<dbReference type="EMBL" id="CP019646">
    <property type="protein sequence ID" value="AQQ70307.1"/>
    <property type="molecule type" value="Genomic_DNA"/>
</dbReference>
<keyword evidence="3 9" id="KW-0378">Hydrolase</keyword>
<protein>
    <submittedName>
        <fullName evidence="9">Exodeoxyribonuclease III</fullName>
        <ecNumber evidence="9">3.1.11.2</ecNumber>
    </submittedName>
</protein>
<dbReference type="InterPro" id="IPR036691">
    <property type="entry name" value="Endo/exonu/phosph_ase_sf"/>
</dbReference>
<dbReference type="GO" id="GO:0004519">
    <property type="term" value="F:endonuclease activity"/>
    <property type="evidence" value="ECO:0007669"/>
    <property type="project" value="InterPro"/>
</dbReference>
<evidence type="ECO:0000313" key="9">
    <source>
        <dbReference type="EMBL" id="AQQ70307.1"/>
    </source>
</evidence>
<dbReference type="Pfam" id="PF03372">
    <property type="entry name" value="Exo_endo_phos"/>
    <property type="match status" value="1"/>
</dbReference>
<keyword evidence="2 6" id="KW-0479">Metal-binding</keyword>
<dbReference type="GO" id="GO:0046872">
    <property type="term" value="F:metal ion binding"/>
    <property type="evidence" value="ECO:0007669"/>
    <property type="project" value="UniProtKB-KW"/>
</dbReference>
<dbReference type="PANTHER" id="PTHR43250:SF2">
    <property type="entry name" value="EXODEOXYRIBONUCLEASE III"/>
    <property type="match status" value="1"/>
</dbReference>
<evidence type="ECO:0000259" key="8">
    <source>
        <dbReference type="Pfam" id="PF03372"/>
    </source>
</evidence>
<gene>
    <name evidence="9" type="primary">xthA</name>
    <name evidence="9" type="ORF">SMSP2_00651</name>
</gene>
<keyword evidence="6" id="KW-0464">Manganese</keyword>
<dbReference type="AlphaFoldDB" id="A0A1Q2MDB3"/>
<keyword evidence="4 6" id="KW-0460">Magnesium</keyword>
<dbReference type="SUPFAM" id="SSF56219">
    <property type="entry name" value="DNase I-like"/>
    <property type="match status" value="1"/>
</dbReference>
<dbReference type="OrthoDB" id="9803914at2"/>